<sequence length="100" mass="12259">MSEPRLKKMVEPPLKRIIHYLFRLCKWEQYDEHVRWCTGCGILQLNANYPLRTEKTEWMMFPLTDEEMKQYFETPEEERYLSDALFAYLRRMEELGFKAA</sequence>
<proteinExistence type="predicted"/>
<accession>A0A6M3LXG3</accession>
<reference evidence="1" key="1">
    <citation type="submission" date="2020-03" db="EMBL/GenBank/DDBJ databases">
        <title>The deep terrestrial virosphere.</title>
        <authorList>
            <person name="Holmfeldt K."/>
            <person name="Nilsson E."/>
            <person name="Simone D."/>
            <person name="Lopez-Fernandez M."/>
            <person name="Wu X."/>
            <person name="de Brujin I."/>
            <person name="Lundin D."/>
            <person name="Andersson A."/>
            <person name="Bertilsson S."/>
            <person name="Dopson M."/>
        </authorList>
    </citation>
    <scope>NUCLEOTIDE SEQUENCE</scope>
    <source>
        <strain evidence="1">MM171A00709</strain>
    </source>
</reference>
<gene>
    <name evidence="1" type="ORF">MM171A00709_0026</name>
</gene>
<name>A0A6M3LXG3_9ZZZZ</name>
<dbReference type="AlphaFoldDB" id="A0A6M3LXG3"/>
<organism evidence="1">
    <name type="scientific">viral metagenome</name>
    <dbReference type="NCBI Taxonomy" id="1070528"/>
    <lineage>
        <taxon>unclassified sequences</taxon>
        <taxon>metagenomes</taxon>
        <taxon>organismal metagenomes</taxon>
    </lineage>
</organism>
<protein>
    <submittedName>
        <fullName evidence="1">Uncharacterized protein</fullName>
    </submittedName>
</protein>
<dbReference type="EMBL" id="MT143679">
    <property type="protein sequence ID" value="QJB00061.1"/>
    <property type="molecule type" value="Genomic_DNA"/>
</dbReference>
<evidence type="ECO:0000313" key="1">
    <source>
        <dbReference type="EMBL" id="QJB00061.1"/>
    </source>
</evidence>